<dbReference type="InterPro" id="IPR046775">
    <property type="entry name" value="DMTF1_N"/>
</dbReference>
<feature type="domain" description="Cyclin-D-binding Myb-like transcription factor 1 N-terminal" evidence="5">
    <location>
        <begin position="78"/>
        <end position="147"/>
    </location>
</feature>
<dbReference type="GO" id="GO:0000978">
    <property type="term" value="F:RNA polymerase II cis-regulatory region sequence-specific DNA binding"/>
    <property type="evidence" value="ECO:0007669"/>
    <property type="project" value="TreeGrafter"/>
</dbReference>
<protein>
    <recommendedName>
        <fullName evidence="5">Cyclin-D-binding Myb-like transcription factor 1 N-terminal domain-containing protein</fullName>
    </recommendedName>
</protein>
<dbReference type="PANTHER" id="PTHR46380">
    <property type="entry name" value="CYCLIN-D-BINDING MYB-LIKE TRANSCRIPTION FACTOR 1"/>
    <property type="match status" value="1"/>
</dbReference>
<evidence type="ECO:0000256" key="3">
    <source>
        <dbReference type="ARBA" id="ARBA00023242"/>
    </source>
</evidence>
<proteinExistence type="predicted"/>
<evidence type="ECO:0000256" key="2">
    <source>
        <dbReference type="ARBA" id="ARBA00023125"/>
    </source>
</evidence>
<dbReference type="GO" id="GO:0000981">
    <property type="term" value="F:DNA-binding transcription factor activity, RNA polymerase II-specific"/>
    <property type="evidence" value="ECO:0007669"/>
    <property type="project" value="TreeGrafter"/>
</dbReference>
<evidence type="ECO:0000313" key="6">
    <source>
        <dbReference type="Ensembl" id="ENSGAGP00000022361.1"/>
    </source>
</evidence>
<keyword evidence="2" id="KW-0238">DNA-binding</keyword>
<dbReference type="GO" id="GO:0005634">
    <property type="term" value="C:nucleus"/>
    <property type="evidence" value="ECO:0007669"/>
    <property type="project" value="UniProtKB-SubCell"/>
</dbReference>
<dbReference type="InterPro" id="IPR051651">
    <property type="entry name" value="DMTF1_DNA-bind_reg"/>
</dbReference>
<name>A0A452I498_9SAUR</name>
<reference evidence="6" key="3">
    <citation type="submission" date="2025-09" db="UniProtKB">
        <authorList>
            <consortium name="Ensembl"/>
        </authorList>
    </citation>
    <scope>IDENTIFICATION</scope>
</reference>
<keyword evidence="7" id="KW-1185">Reference proteome</keyword>
<evidence type="ECO:0000256" key="1">
    <source>
        <dbReference type="ARBA" id="ARBA00004123"/>
    </source>
</evidence>
<feature type="region of interest" description="Disordered" evidence="4">
    <location>
        <begin position="295"/>
        <end position="318"/>
    </location>
</feature>
<dbReference type="AlphaFoldDB" id="A0A452I498"/>
<dbReference type="Pfam" id="PF20588">
    <property type="entry name" value="DMTF1_N"/>
    <property type="match status" value="1"/>
</dbReference>
<dbReference type="Proteomes" id="UP000291020">
    <property type="component" value="Unassembled WGS sequence"/>
</dbReference>
<reference evidence="6" key="2">
    <citation type="submission" date="2025-08" db="UniProtKB">
        <authorList>
            <consortium name="Ensembl"/>
        </authorList>
    </citation>
    <scope>IDENTIFICATION</scope>
</reference>
<feature type="region of interest" description="Disordered" evidence="4">
    <location>
        <begin position="420"/>
        <end position="441"/>
    </location>
</feature>
<dbReference type="Ensembl" id="ENSGAGT00000025478.1">
    <property type="protein sequence ID" value="ENSGAGP00000022361.1"/>
    <property type="gene ID" value="ENSGAGG00000016411.1"/>
</dbReference>
<keyword evidence="3" id="KW-0539">Nucleus</keyword>
<organism evidence="6 7">
    <name type="scientific">Gopherus agassizii</name>
    <name type="common">Agassiz's desert tortoise</name>
    <dbReference type="NCBI Taxonomy" id="38772"/>
    <lineage>
        <taxon>Eukaryota</taxon>
        <taxon>Metazoa</taxon>
        <taxon>Chordata</taxon>
        <taxon>Craniata</taxon>
        <taxon>Vertebrata</taxon>
        <taxon>Euteleostomi</taxon>
        <taxon>Archelosauria</taxon>
        <taxon>Testudinata</taxon>
        <taxon>Testudines</taxon>
        <taxon>Cryptodira</taxon>
        <taxon>Durocryptodira</taxon>
        <taxon>Testudinoidea</taxon>
        <taxon>Testudinidae</taxon>
        <taxon>Gopherus</taxon>
    </lineage>
</organism>
<comment type="subcellular location">
    <subcellularLocation>
        <location evidence="1">Nucleus</location>
    </subcellularLocation>
</comment>
<reference evidence="7" key="1">
    <citation type="journal article" date="2017" name="PLoS ONE">
        <title>The Agassiz's desert tortoise genome provides a resource for the conservation of a threatened species.</title>
        <authorList>
            <person name="Tollis M."/>
            <person name="DeNardo D.F."/>
            <person name="Cornelius J.A."/>
            <person name="Dolby G.A."/>
            <person name="Edwards T."/>
            <person name="Henen B.T."/>
            <person name="Karl A.E."/>
            <person name="Murphy R.W."/>
            <person name="Kusumi K."/>
        </authorList>
    </citation>
    <scope>NUCLEOTIDE SEQUENCE [LARGE SCALE GENOMIC DNA]</scope>
</reference>
<dbReference type="PANTHER" id="PTHR46380:SF2">
    <property type="entry name" value="CYCLIN-D-BINDING MYB-LIKE TRANSCRIPTION FACTOR 1"/>
    <property type="match status" value="1"/>
</dbReference>
<evidence type="ECO:0000256" key="4">
    <source>
        <dbReference type="SAM" id="MobiDB-lite"/>
    </source>
</evidence>
<evidence type="ECO:0000313" key="7">
    <source>
        <dbReference type="Proteomes" id="UP000291020"/>
    </source>
</evidence>
<sequence>MSTVEEESDTVTVETVNSVTLTQDTEGNLILHCPQNEADEVDSEDSTEPPHKRLCLSSEDDQSIDDSTPCISVVAVPISENDQSFEVTMTATTEVADDEINEGTVTQIQILQNEQLDEISTLGSEEVSAVSQAWFTTKEDKDSLTNKASADSPAAAVDSETITLNSGTLQTFEILPSFHLQPTGTPGTYLLQTSSNQGLPLTLTTSPTVTLTAAAAPASPEQIIVHALSPEHLLNASDVTVQCHTPSVIIRTVATEDISSVTQAELTVDSHIQSADLTDPPSTLEADTFPHDIHQSKLSDEEQSAYIDDDSSKFSGRNSTELLDGVMVRTEEEISDTDLKREEDSHSNLTDTYVTEDLSSPAIEEQVDQSAINDETVLIVPSPHGFIQTSDDIDNESVLPLTTLTDPILQHHGEGSHIIGSCLDSPDSEDSKDVEDLVSCH</sequence>
<accession>A0A452I498</accession>
<evidence type="ECO:0000259" key="5">
    <source>
        <dbReference type="Pfam" id="PF20588"/>
    </source>
</evidence>